<feature type="region of interest" description="Disordered" evidence="1">
    <location>
        <begin position="1"/>
        <end position="42"/>
    </location>
</feature>
<feature type="compositionally biased region" description="Basic and acidic residues" evidence="1">
    <location>
        <begin position="18"/>
        <end position="34"/>
    </location>
</feature>
<reference evidence="2 3" key="1">
    <citation type="submission" date="2016-10" db="EMBL/GenBank/DDBJ databases">
        <authorList>
            <person name="de Groot N.N."/>
        </authorList>
    </citation>
    <scope>NUCLEOTIDE SEQUENCE [LARGE SCALE GENOMIC DNA]</scope>
    <source>
        <strain evidence="2 3">DSM 18979</strain>
    </source>
</reference>
<name>A0A1I0F3H7_9FIRM</name>
<dbReference type="OrthoDB" id="25220at2"/>
<evidence type="ECO:0000256" key="1">
    <source>
        <dbReference type="SAM" id="MobiDB-lite"/>
    </source>
</evidence>
<dbReference type="SUPFAM" id="SSF52540">
    <property type="entry name" value="P-loop containing nucleoside triphosphate hydrolases"/>
    <property type="match status" value="1"/>
</dbReference>
<sequence length="635" mass="72792">MDDKLEENFPKKKREKSKNKEQKAETNEKERETLDPPSNPVYKPYLQRLRHINEFDLDNQGNLCSYDKNGSPYRLSNFVAMPTKEIIRDDGVSQERTFRIKGIRKGGYKLPPVDISPQEFVGMNWVISNWGIETSIKAGMGKKDIVRDAIQNMGENIKKHTIFTHIGWRQEMNNKYTYLHSEGGVGETDVTVELEEFLKRYKFPNKIPSTKKAAQESLSLLKLATEEVTIPLLALVYLAPLVEVFKRAGIEPNFVMWLHGNTGTRKTTLAMLYLCHFGNFNGKNPPASFKDTANALERKAFATKDSLLLIDDFHPESSKSEASKINQTAQRILRMYGDRIGRGRLTSTIEFQKDYPPRGMALVTGEDVPKGQSSVARFLGVEILNDEINLKLLTRAQKNNHLLSQSMVGYIKWLIPQMDELPQKIAKRFQNKRSYFQGESAHGRLGDAATCLMIAFELMLEYMIEVGACNKKMAQILSKMGDRVLISLITKQNSLVRQEKPVEIFKKVLEELLSTGKVRLEPINTIDSFNQVKTEGERIGWTDKNYYYLLPDTTYNVVCRFLASRGEIFPVKERTLWKHLDEAKLILVEKGKDGQVQRCPKKTIPRNTRSSNLGKSYRPRLLHIKRDIFEGELKD</sequence>
<dbReference type="InterPro" id="IPR027417">
    <property type="entry name" value="P-loop_NTPase"/>
</dbReference>
<accession>A0A1I0F3H7</accession>
<gene>
    <name evidence="2" type="ORF">SAMN05660297_02629</name>
</gene>
<keyword evidence="3" id="KW-1185">Reference proteome</keyword>
<proteinExistence type="predicted"/>
<dbReference type="AlphaFoldDB" id="A0A1I0F3H7"/>
<dbReference type="Proteomes" id="UP000199568">
    <property type="component" value="Unassembled WGS sequence"/>
</dbReference>
<protein>
    <submittedName>
        <fullName evidence="2">Uncharacterized protein</fullName>
    </submittedName>
</protein>
<dbReference type="RefSeq" id="WP_090444879.1">
    <property type="nucleotide sequence ID" value="NZ_FOHU01000013.1"/>
</dbReference>
<evidence type="ECO:0000313" key="3">
    <source>
        <dbReference type="Proteomes" id="UP000199568"/>
    </source>
</evidence>
<dbReference type="EMBL" id="FOHU01000013">
    <property type="protein sequence ID" value="SET51582.1"/>
    <property type="molecule type" value="Genomic_DNA"/>
</dbReference>
<feature type="compositionally biased region" description="Basic and acidic residues" evidence="1">
    <location>
        <begin position="1"/>
        <end position="10"/>
    </location>
</feature>
<dbReference type="STRING" id="426128.SAMN05660297_02629"/>
<evidence type="ECO:0000313" key="2">
    <source>
        <dbReference type="EMBL" id="SET51582.1"/>
    </source>
</evidence>
<organism evidence="2 3">
    <name type="scientific">Natronincola peptidivorans</name>
    <dbReference type="NCBI Taxonomy" id="426128"/>
    <lineage>
        <taxon>Bacteria</taxon>
        <taxon>Bacillati</taxon>
        <taxon>Bacillota</taxon>
        <taxon>Clostridia</taxon>
        <taxon>Peptostreptococcales</taxon>
        <taxon>Natronincolaceae</taxon>
        <taxon>Natronincola</taxon>
    </lineage>
</organism>